<sequence length="154" mass="17632">METIDITPKRILTREELTLEVSRLNAMLDSDIITGEPFLFPHSNQIRVDPLIPRVAALSIKVNELDRRNTEASRIPSSPKKLSKKSKEILAEINGKKKLWENGDKTCHFTYTLSIKEFKPLVSILSDYFYVYTAVVRHRSGRGKGEKIVTITFK</sequence>
<dbReference type="EMBL" id="LAZR01000126">
    <property type="protein sequence ID" value="KKN88685.1"/>
    <property type="molecule type" value="Genomic_DNA"/>
</dbReference>
<name>A0A0F9U646_9ZZZZ</name>
<comment type="caution">
    <text evidence="1">The sequence shown here is derived from an EMBL/GenBank/DDBJ whole genome shotgun (WGS) entry which is preliminary data.</text>
</comment>
<protein>
    <submittedName>
        <fullName evidence="1">Uncharacterized protein</fullName>
    </submittedName>
</protein>
<organism evidence="1">
    <name type="scientific">marine sediment metagenome</name>
    <dbReference type="NCBI Taxonomy" id="412755"/>
    <lineage>
        <taxon>unclassified sequences</taxon>
        <taxon>metagenomes</taxon>
        <taxon>ecological metagenomes</taxon>
    </lineage>
</organism>
<evidence type="ECO:0000313" key="1">
    <source>
        <dbReference type="EMBL" id="KKN88685.1"/>
    </source>
</evidence>
<gene>
    <name evidence="1" type="ORF">LCGC14_0245760</name>
</gene>
<dbReference type="AlphaFoldDB" id="A0A0F9U646"/>
<proteinExistence type="predicted"/>
<accession>A0A0F9U646</accession>
<reference evidence="1" key="1">
    <citation type="journal article" date="2015" name="Nature">
        <title>Complex archaea that bridge the gap between prokaryotes and eukaryotes.</title>
        <authorList>
            <person name="Spang A."/>
            <person name="Saw J.H."/>
            <person name="Jorgensen S.L."/>
            <person name="Zaremba-Niedzwiedzka K."/>
            <person name="Martijn J."/>
            <person name="Lind A.E."/>
            <person name="van Eijk R."/>
            <person name="Schleper C."/>
            <person name="Guy L."/>
            <person name="Ettema T.J."/>
        </authorList>
    </citation>
    <scope>NUCLEOTIDE SEQUENCE</scope>
</reference>